<dbReference type="AlphaFoldDB" id="A0A2T0SH01"/>
<dbReference type="Proteomes" id="UP000239494">
    <property type="component" value="Unassembled WGS sequence"/>
</dbReference>
<reference evidence="3 4" key="1">
    <citation type="submission" date="2018-03" db="EMBL/GenBank/DDBJ databases">
        <title>Genomic Encyclopedia of Archaeal and Bacterial Type Strains, Phase II (KMG-II): from individual species to whole genera.</title>
        <authorList>
            <person name="Goeker M."/>
        </authorList>
    </citation>
    <scope>NUCLEOTIDE SEQUENCE [LARGE SCALE GENOMIC DNA]</scope>
    <source>
        <strain evidence="3 4">DSM 44720</strain>
    </source>
</reference>
<keyword evidence="2" id="KW-0812">Transmembrane</keyword>
<evidence type="ECO:0000313" key="4">
    <source>
        <dbReference type="Proteomes" id="UP000239494"/>
    </source>
</evidence>
<accession>A0A2T0SH01</accession>
<dbReference type="EMBL" id="PVTF01000020">
    <property type="protein sequence ID" value="PRY32677.1"/>
    <property type="molecule type" value="Genomic_DNA"/>
</dbReference>
<keyword evidence="2" id="KW-0472">Membrane</keyword>
<feature type="region of interest" description="Disordered" evidence="1">
    <location>
        <begin position="68"/>
        <end position="92"/>
    </location>
</feature>
<evidence type="ECO:0000256" key="1">
    <source>
        <dbReference type="SAM" id="MobiDB-lite"/>
    </source>
</evidence>
<organism evidence="3 4">
    <name type="scientific">Umezawaea tangerina</name>
    <dbReference type="NCBI Taxonomy" id="84725"/>
    <lineage>
        <taxon>Bacteria</taxon>
        <taxon>Bacillati</taxon>
        <taxon>Actinomycetota</taxon>
        <taxon>Actinomycetes</taxon>
        <taxon>Pseudonocardiales</taxon>
        <taxon>Pseudonocardiaceae</taxon>
        <taxon>Umezawaea</taxon>
    </lineage>
</organism>
<evidence type="ECO:0000256" key="2">
    <source>
        <dbReference type="SAM" id="Phobius"/>
    </source>
</evidence>
<dbReference type="OrthoDB" id="3681611at2"/>
<keyword evidence="4" id="KW-1185">Reference proteome</keyword>
<keyword evidence="2" id="KW-1133">Transmembrane helix</keyword>
<name>A0A2T0SH01_9PSEU</name>
<feature type="transmembrane region" description="Helical" evidence="2">
    <location>
        <begin position="40"/>
        <end position="64"/>
    </location>
</feature>
<sequence length="279" mass="30026">MSEQDLRDCMREALWDEPPLNFDPDSFMERAEKLTKRRRALASVGVATALIIATVATLPAAIMANRSQVDTATSSEAAPPSSTKGLATMKWPPNGATRQNHVYAEVQPHLLVVWQDYLSPAIQRTGVDPNSIGTWSPDFQGSSYVQDNSVSDVLRGSVVYSGPTGSAQLDVTIAGPGAWDPAPDQLCQKYYSEPSTCTSTAQGDGSVLVIGEYMRDVQGKRVPAERSAFHYRPDGSVVMMRSSNAMISSVQKSSTDDLIPLTGEQLAAMASNRGITLTP</sequence>
<proteinExistence type="predicted"/>
<evidence type="ECO:0000313" key="3">
    <source>
        <dbReference type="EMBL" id="PRY32677.1"/>
    </source>
</evidence>
<protein>
    <submittedName>
        <fullName evidence="3">Uncharacterized protein</fullName>
    </submittedName>
</protein>
<gene>
    <name evidence="3" type="ORF">CLV43_12096</name>
</gene>
<feature type="compositionally biased region" description="Low complexity" evidence="1">
    <location>
        <begin position="71"/>
        <end position="83"/>
    </location>
</feature>
<dbReference type="RefSeq" id="WP_106196137.1">
    <property type="nucleotide sequence ID" value="NZ_PVTF01000020.1"/>
</dbReference>
<comment type="caution">
    <text evidence="3">The sequence shown here is derived from an EMBL/GenBank/DDBJ whole genome shotgun (WGS) entry which is preliminary data.</text>
</comment>